<dbReference type="GO" id="GO:0046873">
    <property type="term" value="F:metal ion transmembrane transporter activity"/>
    <property type="evidence" value="ECO:0007669"/>
    <property type="project" value="InterPro"/>
</dbReference>
<dbReference type="InterPro" id="IPR002523">
    <property type="entry name" value="MgTranspt_CorA/ZnTranspt_ZntB"/>
</dbReference>
<protein>
    <recommendedName>
        <fullName evidence="4">Cora-domain-containing protein</fullName>
    </recommendedName>
</protein>
<feature type="transmembrane region" description="Helical" evidence="1">
    <location>
        <begin position="100"/>
        <end position="121"/>
    </location>
</feature>
<gene>
    <name evidence="2" type="ORF">P154DRAFT_528197</name>
</gene>
<evidence type="ECO:0008006" key="4">
    <source>
        <dbReference type="Google" id="ProtNLM"/>
    </source>
</evidence>
<evidence type="ECO:0000256" key="1">
    <source>
        <dbReference type="SAM" id="Phobius"/>
    </source>
</evidence>
<keyword evidence="1" id="KW-0812">Transmembrane</keyword>
<dbReference type="GO" id="GO:0016020">
    <property type="term" value="C:membrane"/>
    <property type="evidence" value="ECO:0007669"/>
    <property type="project" value="InterPro"/>
</dbReference>
<dbReference type="Gene3D" id="1.20.58.340">
    <property type="entry name" value="Magnesium transport protein CorA, transmembrane region"/>
    <property type="match status" value="1"/>
</dbReference>
<proteinExistence type="predicted"/>
<name>A0A6A5VVE9_9PLEO</name>
<dbReference type="Pfam" id="PF01544">
    <property type="entry name" value="CorA"/>
    <property type="match status" value="1"/>
</dbReference>
<evidence type="ECO:0000313" key="2">
    <source>
        <dbReference type="EMBL" id="KAF1992837.1"/>
    </source>
</evidence>
<dbReference type="OrthoDB" id="5396681at2759"/>
<reference evidence="2" key="1">
    <citation type="journal article" date="2020" name="Stud. Mycol.">
        <title>101 Dothideomycetes genomes: a test case for predicting lifestyles and emergence of pathogens.</title>
        <authorList>
            <person name="Haridas S."/>
            <person name="Albert R."/>
            <person name="Binder M."/>
            <person name="Bloem J."/>
            <person name="Labutti K."/>
            <person name="Salamov A."/>
            <person name="Andreopoulos B."/>
            <person name="Baker S."/>
            <person name="Barry K."/>
            <person name="Bills G."/>
            <person name="Bluhm B."/>
            <person name="Cannon C."/>
            <person name="Castanera R."/>
            <person name="Culley D."/>
            <person name="Daum C."/>
            <person name="Ezra D."/>
            <person name="Gonzalez J."/>
            <person name="Henrissat B."/>
            <person name="Kuo A."/>
            <person name="Liang C."/>
            <person name="Lipzen A."/>
            <person name="Lutzoni F."/>
            <person name="Magnuson J."/>
            <person name="Mondo S."/>
            <person name="Nolan M."/>
            <person name="Ohm R."/>
            <person name="Pangilinan J."/>
            <person name="Park H.-J."/>
            <person name="Ramirez L."/>
            <person name="Alfaro M."/>
            <person name="Sun H."/>
            <person name="Tritt A."/>
            <person name="Yoshinaga Y."/>
            <person name="Zwiers L.-H."/>
            <person name="Turgeon B."/>
            <person name="Goodwin S."/>
            <person name="Spatafora J."/>
            <person name="Crous P."/>
            <person name="Grigoriev I."/>
        </authorList>
    </citation>
    <scope>NUCLEOTIDE SEQUENCE</scope>
    <source>
        <strain evidence="2">CBS 123094</strain>
    </source>
</reference>
<accession>A0A6A5VVE9</accession>
<sequence>MSKILEYRNIESLRIVNETSERHMSFLKDLTVQLRNDSNISAQVARRTHKDAKGVKALSTVATVFLPASLIATIFSSNLVQIKRDEGPGSKTQLELVTQFWVYIVSTMGLTIVTLGCTWFLERQWVKSLFP</sequence>
<keyword evidence="3" id="KW-1185">Reference proteome</keyword>
<feature type="transmembrane region" description="Helical" evidence="1">
    <location>
        <begin position="57"/>
        <end position="80"/>
    </location>
</feature>
<keyword evidence="1" id="KW-1133">Transmembrane helix</keyword>
<evidence type="ECO:0000313" key="3">
    <source>
        <dbReference type="Proteomes" id="UP000799779"/>
    </source>
</evidence>
<dbReference type="AlphaFoldDB" id="A0A6A5VVE9"/>
<keyword evidence="1" id="KW-0472">Membrane</keyword>
<dbReference type="EMBL" id="ML977771">
    <property type="protein sequence ID" value="KAF1992837.1"/>
    <property type="molecule type" value="Genomic_DNA"/>
</dbReference>
<organism evidence="2 3">
    <name type="scientific">Amniculicola lignicola CBS 123094</name>
    <dbReference type="NCBI Taxonomy" id="1392246"/>
    <lineage>
        <taxon>Eukaryota</taxon>
        <taxon>Fungi</taxon>
        <taxon>Dikarya</taxon>
        <taxon>Ascomycota</taxon>
        <taxon>Pezizomycotina</taxon>
        <taxon>Dothideomycetes</taxon>
        <taxon>Pleosporomycetidae</taxon>
        <taxon>Pleosporales</taxon>
        <taxon>Amniculicolaceae</taxon>
        <taxon>Amniculicola</taxon>
    </lineage>
</organism>
<dbReference type="Proteomes" id="UP000799779">
    <property type="component" value="Unassembled WGS sequence"/>
</dbReference>